<dbReference type="Proteomes" id="UP000537862">
    <property type="component" value="Unassembled WGS sequence"/>
</dbReference>
<evidence type="ECO:0000313" key="6">
    <source>
        <dbReference type="Proteomes" id="UP000537862"/>
    </source>
</evidence>
<dbReference type="AlphaFoldDB" id="A0A849P505"/>
<dbReference type="RefSeq" id="WP_171679564.1">
    <property type="nucleotide sequence ID" value="NZ_JABGBN010000001.1"/>
</dbReference>
<keyword evidence="6" id="KW-1185">Reference proteome</keyword>
<protein>
    <submittedName>
        <fullName evidence="5">Biotin-dependent carboxyltransferase family protein</fullName>
    </submittedName>
</protein>
<comment type="caution">
    <text evidence="5">The sequence shown here is derived from an EMBL/GenBank/DDBJ whole genome shotgun (WGS) entry which is preliminary data.</text>
</comment>
<dbReference type="EMBL" id="JABGBN010000001">
    <property type="protein sequence ID" value="NOL50882.1"/>
    <property type="molecule type" value="Genomic_DNA"/>
</dbReference>
<dbReference type="InterPro" id="IPR052708">
    <property type="entry name" value="PxpC"/>
</dbReference>
<dbReference type="GO" id="GO:0005524">
    <property type="term" value="F:ATP binding"/>
    <property type="evidence" value="ECO:0007669"/>
    <property type="project" value="UniProtKB-KW"/>
</dbReference>
<dbReference type="GO" id="GO:0016787">
    <property type="term" value="F:hydrolase activity"/>
    <property type="evidence" value="ECO:0007669"/>
    <property type="project" value="UniProtKB-KW"/>
</dbReference>
<organism evidence="5 6">
    <name type="scientific">Pelistega suis</name>
    <dbReference type="NCBI Taxonomy" id="1631957"/>
    <lineage>
        <taxon>Bacteria</taxon>
        <taxon>Pseudomonadati</taxon>
        <taxon>Pseudomonadota</taxon>
        <taxon>Betaproteobacteria</taxon>
        <taxon>Burkholderiales</taxon>
        <taxon>Alcaligenaceae</taxon>
        <taxon>Pelistega</taxon>
    </lineage>
</organism>
<dbReference type="GO" id="GO:0016740">
    <property type="term" value="F:transferase activity"/>
    <property type="evidence" value="ECO:0007669"/>
    <property type="project" value="UniProtKB-KW"/>
</dbReference>
<evidence type="ECO:0000256" key="2">
    <source>
        <dbReference type="ARBA" id="ARBA00022801"/>
    </source>
</evidence>
<keyword evidence="1" id="KW-0547">Nucleotide-binding</keyword>
<accession>A0A849P505</accession>
<dbReference type="NCBIfam" id="TIGR00724">
    <property type="entry name" value="urea_amlyse_rel"/>
    <property type="match status" value="1"/>
</dbReference>
<sequence length="336" mass="37155">MSIVVIKPGMLSTIQDEGRWQYQRLGVGVTGAMDPSALRLANILVGNSRILPCLEITLTGPTLRFDSNACIAITGAFLSPHIDNEPIQNNRSYILTPGQTLSFKSSSDNTGARAYLALFGGLKGNKVLNSFSTDLKSKLGGIQGRALQKDDILELNGRFRSRHILEIKQFIASRSLYLTSGLGIQPRQTLRVIPGTHFAKFTDDSIHQFLDTEYKISAQSDRMGYRLQGCSLNLTEPLQIYSEPTSFGTIQVPPDGNPIVLMADRQSTGGYPKLANVITADLGYLAQSLPGQSVRFSLTTIDEAQKIWAERNARFKQLQVQLRDTVDFLTDKFTYF</sequence>
<dbReference type="Gene3D" id="2.40.100.10">
    <property type="entry name" value="Cyclophilin-like"/>
    <property type="match status" value="1"/>
</dbReference>
<evidence type="ECO:0000259" key="4">
    <source>
        <dbReference type="SMART" id="SM00797"/>
    </source>
</evidence>
<dbReference type="SUPFAM" id="SSF50891">
    <property type="entry name" value="Cyclophilin-like"/>
    <property type="match status" value="1"/>
</dbReference>
<keyword evidence="5" id="KW-0808">Transferase</keyword>
<reference evidence="5 6" key="1">
    <citation type="submission" date="2020-05" db="EMBL/GenBank/DDBJ databases">
        <authorList>
            <person name="Niu N."/>
        </authorList>
    </citation>
    <scope>NUCLEOTIDE SEQUENCE [LARGE SCALE GENOMIC DNA]</scope>
    <source>
        <strain evidence="5 6">3340-03</strain>
    </source>
</reference>
<proteinExistence type="predicted"/>
<evidence type="ECO:0000313" key="5">
    <source>
        <dbReference type="EMBL" id="NOL50882.1"/>
    </source>
</evidence>
<evidence type="ECO:0000256" key="3">
    <source>
        <dbReference type="ARBA" id="ARBA00022840"/>
    </source>
</evidence>
<keyword evidence="2" id="KW-0378">Hydrolase</keyword>
<keyword evidence="3" id="KW-0067">ATP-binding</keyword>
<dbReference type="PANTHER" id="PTHR43309">
    <property type="entry name" value="5-OXOPROLINASE SUBUNIT C"/>
    <property type="match status" value="1"/>
</dbReference>
<dbReference type="Pfam" id="PF02626">
    <property type="entry name" value="CT_A_B"/>
    <property type="match status" value="1"/>
</dbReference>
<dbReference type="SMART" id="SM00797">
    <property type="entry name" value="AHS2"/>
    <property type="match status" value="1"/>
</dbReference>
<evidence type="ECO:0000256" key="1">
    <source>
        <dbReference type="ARBA" id="ARBA00022741"/>
    </source>
</evidence>
<dbReference type="InterPro" id="IPR003778">
    <property type="entry name" value="CT_A_B"/>
</dbReference>
<name>A0A849P505_9BURK</name>
<dbReference type="PANTHER" id="PTHR43309:SF5">
    <property type="entry name" value="5-OXOPROLINASE SUBUNIT C"/>
    <property type="match status" value="1"/>
</dbReference>
<feature type="domain" description="Carboxyltransferase" evidence="4">
    <location>
        <begin position="24"/>
        <end position="314"/>
    </location>
</feature>
<dbReference type="InterPro" id="IPR029000">
    <property type="entry name" value="Cyclophilin-like_dom_sf"/>
</dbReference>
<gene>
    <name evidence="5" type="ORF">HKX39_01645</name>
</gene>